<dbReference type="KEGG" id="dfa:DFA_01405"/>
<name>F4PSI9_CACFS</name>
<dbReference type="Pfam" id="PF22916">
    <property type="entry name" value="UTP25_NTPase-like"/>
    <property type="match status" value="1"/>
</dbReference>
<dbReference type="PANTHER" id="PTHR12933:SF0">
    <property type="entry name" value="U3 SMALL NUCLEOLAR RNA-ASSOCIATED PROTEIN 25 HOMOLOG"/>
    <property type="match status" value="1"/>
</dbReference>
<evidence type="ECO:0000256" key="2">
    <source>
        <dbReference type="ARBA" id="ARBA00009223"/>
    </source>
</evidence>
<dbReference type="GO" id="GO:0034511">
    <property type="term" value="F:U3 snoRNA binding"/>
    <property type="evidence" value="ECO:0007669"/>
    <property type="project" value="InterPro"/>
</dbReference>
<evidence type="ECO:0000256" key="3">
    <source>
        <dbReference type="ARBA" id="ARBA00023242"/>
    </source>
</evidence>
<feature type="compositionally biased region" description="Basic and acidic residues" evidence="4">
    <location>
        <begin position="38"/>
        <end position="50"/>
    </location>
</feature>
<feature type="compositionally biased region" description="Low complexity" evidence="4">
    <location>
        <begin position="134"/>
        <end position="144"/>
    </location>
</feature>
<dbReference type="GO" id="GO:0000462">
    <property type="term" value="P:maturation of SSU-rRNA from tricistronic rRNA transcript (SSU-rRNA, 5.8S rRNA, LSU-rRNA)"/>
    <property type="evidence" value="ECO:0007669"/>
    <property type="project" value="TreeGrafter"/>
</dbReference>
<evidence type="ECO:0000259" key="6">
    <source>
        <dbReference type="Pfam" id="PF22916"/>
    </source>
</evidence>
<dbReference type="GO" id="GO:0019843">
    <property type="term" value="F:rRNA binding"/>
    <property type="evidence" value="ECO:0007669"/>
    <property type="project" value="TreeGrafter"/>
</dbReference>
<gene>
    <name evidence="7" type="ORF">DFA_01405</name>
</gene>
<dbReference type="InterPro" id="IPR053940">
    <property type="entry name" value="UTP25_NTPase-like"/>
</dbReference>
<dbReference type="InterPro" id="IPR027417">
    <property type="entry name" value="P-loop_NTPase"/>
</dbReference>
<feature type="region of interest" description="Disordered" evidence="4">
    <location>
        <begin position="129"/>
        <end position="268"/>
    </location>
</feature>
<comment type="similarity">
    <text evidence="2">Belongs to the UTP25 family.</text>
</comment>
<organism evidence="7 8">
    <name type="scientific">Cavenderia fasciculata</name>
    <name type="common">Slime mold</name>
    <name type="synonym">Dictyostelium fasciculatum</name>
    <dbReference type="NCBI Taxonomy" id="261658"/>
    <lineage>
        <taxon>Eukaryota</taxon>
        <taxon>Amoebozoa</taxon>
        <taxon>Evosea</taxon>
        <taxon>Eumycetozoa</taxon>
        <taxon>Dictyostelia</taxon>
        <taxon>Acytosteliales</taxon>
        <taxon>Cavenderiaceae</taxon>
        <taxon>Cavenderia</taxon>
    </lineage>
</organism>
<protein>
    <submittedName>
        <fullName evidence="7">Hypothetical glutamic acid-rich region containing protein</fullName>
    </submittedName>
</protein>
<proteinExistence type="inferred from homology"/>
<accession>F4PSI9</accession>
<dbReference type="PANTHER" id="PTHR12933">
    <property type="entry name" value="ORF PROTEIN-RELATED"/>
    <property type="match status" value="1"/>
</dbReference>
<dbReference type="EMBL" id="GL883010">
    <property type="protein sequence ID" value="EGG21519.1"/>
    <property type="molecule type" value="Genomic_DNA"/>
</dbReference>
<dbReference type="InterPro" id="IPR053939">
    <property type="entry name" value="UTP25_C"/>
</dbReference>
<keyword evidence="3" id="KW-0539">Nucleus</keyword>
<evidence type="ECO:0000259" key="5">
    <source>
        <dbReference type="Pfam" id="PF06862"/>
    </source>
</evidence>
<dbReference type="OMA" id="GIMIFIP"/>
<evidence type="ECO:0000256" key="1">
    <source>
        <dbReference type="ARBA" id="ARBA00004604"/>
    </source>
</evidence>
<dbReference type="SUPFAM" id="SSF52540">
    <property type="entry name" value="P-loop containing nucleoside triphosphate hydrolases"/>
    <property type="match status" value="1"/>
</dbReference>
<dbReference type="AlphaFoldDB" id="F4PSI9"/>
<reference evidence="8" key="1">
    <citation type="journal article" date="2011" name="Genome Res.">
        <title>Phylogeny-wide analysis of social amoeba genomes highlights ancient origins for complex intercellular communication.</title>
        <authorList>
            <person name="Heidel A.J."/>
            <person name="Lawal H.M."/>
            <person name="Felder M."/>
            <person name="Schilde C."/>
            <person name="Helps N.R."/>
            <person name="Tunggal B."/>
            <person name="Rivero F."/>
            <person name="John U."/>
            <person name="Schleicher M."/>
            <person name="Eichinger L."/>
            <person name="Platzer M."/>
            <person name="Noegel A.A."/>
            <person name="Schaap P."/>
            <person name="Gloeckner G."/>
        </authorList>
    </citation>
    <scope>NUCLEOTIDE SEQUENCE [LARGE SCALE GENOMIC DNA]</scope>
    <source>
        <strain evidence="8">SH3</strain>
    </source>
</reference>
<feature type="region of interest" description="Disordered" evidence="4">
    <location>
        <begin position="38"/>
        <end position="68"/>
    </location>
</feature>
<dbReference type="OrthoDB" id="10264378at2759"/>
<feature type="compositionally biased region" description="Acidic residues" evidence="4">
    <location>
        <begin position="159"/>
        <end position="242"/>
    </location>
</feature>
<feature type="domain" description="UTP25 NTP hydrolase-like" evidence="6">
    <location>
        <begin position="387"/>
        <end position="652"/>
    </location>
</feature>
<evidence type="ECO:0000313" key="7">
    <source>
        <dbReference type="EMBL" id="EGG21519.1"/>
    </source>
</evidence>
<dbReference type="InterPro" id="IPR010678">
    <property type="entry name" value="UTP25"/>
</dbReference>
<comment type="subcellular location">
    <subcellularLocation>
        <location evidence="1">Nucleus</location>
        <location evidence="1">Nucleolus</location>
    </subcellularLocation>
</comment>
<feature type="domain" description="UTP25 C-terminal" evidence="5">
    <location>
        <begin position="662"/>
        <end position="842"/>
    </location>
</feature>
<sequence>MAGGAKSKKPKLSKKISKKYTTHKHYYLDTAENAKDLSIRSRGQKRDEKFQAMSDKYNASQKRREEYLQEQQRKDILDKLQKELKTGSASKHKLLDPTVLKQKNDDENMENIYEVGPSSYQLLMSSFKPKKIDSSTTTTSTSSSAVVGKRKPQTQQVSDSEDDDEEDEEDEQEGQDDDQEESGEENDIQLSEGEDEDEEVEGEEVDEDDQEDDGDQDLDDEQDEEDGEDDDDEEEEEEEQTFEDVYGSGKRQAEEDDTETRATLNEMQKKGKFQVNKRTDNYYMHFNRDGIEEWSQLDDLVEKGKSLEGTSSEMDTLGHLISSGCPSYTTLKTKQKVSSLPTEKNSFEEYNIKNRLLKPWSITKKSKDNDLYFTMLQQKLFPIMNEYRDLLYTESTPKNHRSIYQLYTLHAVNHILKSRDQLMEDNVITREAEEKSQVAPDLRHQGFTKPKVLIIVPFRNTAMDIIKLLLKMVPHQQQDANTKKSKLIHDFTLLDEEDKVNGAKPADYKYTFRDNIDDCFRIGISFKRKGVQLFQPFFHSDIIIASPLGLRLVVGTDGDKQRDYDFLSSIEVVIADQLDTILQQNWDHMNIIFDNLNRTPKKDHGTDFSRVRLPTLEGWGKYFRQTLLFGSILTPEINALFNRQCFNVSGKMRIKKIKDGEIQNVIPELMQTFHRVHIAKELNGDDSTAKLQFLTASLLPKYAESDKSAGVLVFVPGYTDFVTIRNIFKKETKSFTVASEYLAEAQDRRNRRQFNKGEKTFLLFSERYHYFHRNLIRGIKHVIFFGLPNNSQFYSELLNMVTLEKGTVMSLFTTKDKMALERIVGSVRCNRMMEGDKETYLFC</sequence>
<feature type="region of interest" description="Disordered" evidence="4">
    <location>
        <begin position="85"/>
        <end position="107"/>
    </location>
</feature>
<evidence type="ECO:0000256" key="4">
    <source>
        <dbReference type="SAM" id="MobiDB-lite"/>
    </source>
</evidence>
<dbReference type="GO" id="GO:0032040">
    <property type="term" value="C:small-subunit processome"/>
    <property type="evidence" value="ECO:0007669"/>
    <property type="project" value="TreeGrafter"/>
</dbReference>
<dbReference type="Gene3D" id="3.40.50.300">
    <property type="entry name" value="P-loop containing nucleotide triphosphate hydrolases"/>
    <property type="match status" value="1"/>
</dbReference>
<dbReference type="STRING" id="1054147.F4PSI9"/>
<dbReference type="GeneID" id="14873371"/>
<keyword evidence="8" id="KW-1185">Reference proteome</keyword>
<dbReference type="RefSeq" id="XP_004359369.1">
    <property type="nucleotide sequence ID" value="XM_004359312.1"/>
</dbReference>
<evidence type="ECO:0000313" key="8">
    <source>
        <dbReference type="Proteomes" id="UP000007797"/>
    </source>
</evidence>
<dbReference type="Pfam" id="PF06862">
    <property type="entry name" value="Utp25_C"/>
    <property type="match status" value="1"/>
</dbReference>
<dbReference type="Proteomes" id="UP000007797">
    <property type="component" value="Unassembled WGS sequence"/>
</dbReference>